<accession>A0ABR8QVI2</accession>
<evidence type="ECO:0000313" key="2">
    <source>
        <dbReference type="Proteomes" id="UP000657931"/>
    </source>
</evidence>
<dbReference type="Proteomes" id="UP000657931">
    <property type="component" value="Unassembled WGS sequence"/>
</dbReference>
<keyword evidence="2" id="KW-1185">Reference proteome</keyword>
<dbReference type="EMBL" id="JACSQT010000019">
    <property type="protein sequence ID" value="MBD7939544.1"/>
    <property type="molecule type" value="Genomic_DNA"/>
</dbReference>
<dbReference type="RefSeq" id="WP_191817206.1">
    <property type="nucleotide sequence ID" value="NZ_JACSQT010000019.1"/>
</dbReference>
<reference evidence="1 2" key="1">
    <citation type="submission" date="2020-08" db="EMBL/GenBank/DDBJ databases">
        <title>A Genomic Blueprint of the Chicken Gut Microbiome.</title>
        <authorList>
            <person name="Gilroy R."/>
            <person name="Ravi A."/>
            <person name="Getino M."/>
            <person name="Pursley I."/>
            <person name="Horton D.L."/>
            <person name="Alikhan N.-F."/>
            <person name="Baker D."/>
            <person name="Gharbi K."/>
            <person name="Hall N."/>
            <person name="Watson M."/>
            <person name="Adriaenssens E.M."/>
            <person name="Foster-Nyarko E."/>
            <person name="Jarju S."/>
            <person name="Secka A."/>
            <person name="Antonio M."/>
            <person name="Oren A."/>
            <person name="Chaudhuri R."/>
            <person name="La Ragione R.M."/>
            <person name="Hildebrand F."/>
            <person name="Pallen M.J."/>
        </authorList>
    </citation>
    <scope>NUCLEOTIDE SEQUENCE [LARGE SCALE GENOMIC DNA]</scope>
    <source>
        <strain evidence="1 2">Sa5YUA1</strain>
    </source>
</reference>
<proteinExistence type="predicted"/>
<comment type="caution">
    <text evidence="1">The sequence shown here is derived from an EMBL/GenBank/DDBJ whole genome shotgun (WGS) entry which is preliminary data.</text>
</comment>
<name>A0ABR8QVI2_9BACI</name>
<gene>
    <name evidence="1" type="ORF">H9655_21100</name>
</gene>
<organism evidence="1 2">
    <name type="scientific">Cytobacillus stercorigallinarum</name>
    <dbReference type="NCBI Taxonomy" id="2762240"/>
    <lineage>
        <taxon>Bacteria</taxon>
        <taxon>Bacillati</taxon>
        <taxon>Bacillota</taxon>
        <taxon>Bacilli</taxon>
        <taxon>Bacillales</taxon>
        <taxon>Bacillaceae</taxon>
        <taxon>Cytobacillus</taxon>
    </lineage>
</organism>
<protein>
    <submittedName>
        <fullName evidence="1">Uncharacterized protein</fullName>
    </submittedName>
</protein>
<evidence type="ECO:0000313" key="1">
    <source>
        <dbReference type="EMBL" id="MBD7939544.1"/>
    </source>
</evidence>
<sequence>MKRRVFEVNIQRIDNESAIGIIEWGETNEQLFIASLYYDKKLSRSEAFDAWNIAIINELEAGEYTLIRTNDISTRSRRRLKYPRNLMKFVAKGHLMPAKTLAFDALIRKTNIKERF</sequence>